<protein>
    <submittedName>
        <fullName evidence="5">DNA-binding response regulator</fullName>
    </submittedName>
</protein>
<dbReference type="OrthoDB" id="236568at2"/>
<dbReference type="SMART" id="SM00850">
    <property type="entry name" value="LytTR"/>
    <property type="match status" value="1"/>
</dbReference>
<reference evidence="5 6" key="1">
    <citation type="journal article" date="2017" name="BMC Genomics">
        <title>Comparative genomic and phylogenomic analyses of the Bifidobacteriaceae family.</title>
        <authorList>
            <person name="Lugli G.A."/>
            <person name="Milani C."/>
            <person name="Turroni F."/>
            <person name="Duranti S."/>
            <person name="Mancabelli L."/>
            <person name="Mangifesta M."/>
            <person name="Ferrario C."/>
            <person name="Modesto M."/>
            <person name="Mattarelli P."/>
            <person name="Jiri K."/>
            <person name="van Sinderen D."/>
            <person name="Ventura M."/>
        </authorList>
    </citation>
    <scope>NUCLEOTIDE SEQUENCE [LARGE SCALE GENOMIC DNA]</scope>
    <source>
        <strain evidence="5 6">DSM 100196</strain>
    </source>
</reference>
<dbReference type="InterPro" id="IPR001789">
    <property type="entry name" value="Sig_transdc_resp-reg_receiver"/>
</dbReference>
<proteinExistence type="predicted"/>
<keyword evidence="1" id="KW-0597">Phosphoprotein</keyword>
<dbReference type="Gene3D" id="3.40.50.2300">
    <property type="match status" value="1"/>
</dbReference>
<dbReference type="SMART" id="SM00448">
    <property type="entry name" value="REC"/>
    <property type="match status" value="1"/>
</dbReference>
<sequence>MRSVRVGVVEDDPSACQRVLDYLNQYRSETGVEFTISVFNDGEAIVERYTPTYDILFLDIEMSHMDGMSAARRIRERDDSVVIVFITAAPQYAINGYEVQALSYLLKPVPYFAFRQELKRSIDMVRRRSDGSMLIEAGGNQMRLELSDVTYIESIRHTIIVHTLDGKLSVSGTLKDFEGRLADQDFFRSNSCYLVNLRHVVGVDGQDCVMSNAERLRVSRPRKKAFLTALTNYMGASGPTARMGAGEGPAVGGTATVGGAADGATGESA</sequence>
<evidence type="ECO:0000259" key="4">
    <source>
        <dbReference type="PROSITE" id="PS50930"/>
    </source>
</evidence>
<dbReference type="SUPFAM" id="SSF52172">
    <property type="entry name" value="CheY-like"/>
    <property type="match status" value="1"/>
</dbReference>
<organism evidence="5 6">
    <name type="scientific">Bifidobacterium myosotis</name>
    <dbReference type="NCBI Taxonomy" id="1630166"/>
    <lineage>
        <taxon>Bacteria</taxon>
        <taxon>Bacillati</taxon>
        <taxon>Actinomycetota</taxon>
        <taxon>Actinomycetes</taxon>
        <taxon>Bifidobacteriales</taxon>
        <taxon>Bifidobacteriaceae</taxon>
        <taxon>Bifidobacterium</taxon>
    </lineage>
</organism>
<dbReference type="Proteomes" id="UP000216871">
    <property type="component" value="Unassembled WGS sequence"/>
</dbReference>
<dbReference type="PANTHER" id="PTHR37299:SF1">
    <property type="entry name" value="STAGE 0 SPORULATION PROTEIN A HOMOLOG"/>
    <property type="match status" value="1"/>
</dbReference>
<feature type="region of interest" description="Disordered" evidence="2">
    <location>
        <begin position="244"/>
        <end position="269"/>
    </location>
</feature>
<dbReference type="PANTHER" id="PTHR37299">
    <property type="entry name" value="TRANSCRIPTIONAL REGULATOR-RELATED"/>
    <property type="match status" value="1"/>
</dbReference>
<dbReference type="Pfam" id="PF00072">
    <property type="entry name" value="Response_reg"/>
    <property type="match status" value="1"/>
</dbReference>
<gene>
    <name evidence="5" type="ORF">BMYO_1583</name>
</gene>
<feature type="modified residue" description="4-aspartylphosphate" evidence="1">
    <location>
        <position position="59"/>
    </location>
</feature>
<evidence type="ECO:0000256" key="1">
    <source>
        <dbReference type="PROSITE-ProRule" id="PRU00169"/>
    </source>
</evidence>
<evidence type="ECO:0000313" key="6">
    <source>
        <dbReference type="Proteomes" id="UP000216871"/>
    </source>
</evidence>
<evidence type="ECO:0000256" key="2">
    <source>
        <dbReference type="SAM" id="MobiDB-lite"/>
    </source>
</evidence>
<dbReference type="EMBL" id="MWWW01000017">
    <property type="protein sequence ID" value="OZG58898.1"/>
    <property type="molecule type" value="Genomic_DNA"/>
</dbReference>
<dbReference type="InterPro" id="IPR007492">
    <property type="entry name" value="LytTR_DNA-bd_dom"/>
</dbReference>
<comment type="caution">
    <text evidence="5">The sequence shown here is derived from an EMBL/GenBank/DDBJ whole genome shotgun (WGS) entry which is preliminary data.</text>
</comment>
<dbReference type="GO" id="GO:0003677">
    <property type="term" value="F:DNA binding"/>
    <property type="evidence" value="ECO:0007669"/>
    <property type="project" value="UniProtKB-KW"/>
</dbReference>
<dbReference type="PROSITE" id="PS50930">
    <property type="entry name" value="HTH_LYTTR"/>
    <property type="match status" value="1"/>
</dbReference>
<name>A0A261FIK7_9BIFI</name>
<dbReference type="Gene3D" id="2.40.50.1020">
    <property type="entry name" value="LytTr DNA-binding domain"/>
    <property type="match status" value="1"/>
</dbReference>
<dbReference type="GO" id="GO:0000156">
    <property type="term" value="F:phosphorelay response regulator activity"/>
    <property type="evidence" value="ECO:0007669"/>
    <property type="project" value="InterPro"/>
</dbReference>
<keyword evidence="5" id="KW-0238">DNA-binding</keyword>
<dbReference type="RefSeq" id="WP_094668019.1">
    <property type="nucleotide sequence ID" value="NZ_MWWW01000017.1"/>
</dbReference>
<dbReference type="AlphaFoldDB" id="A0A261FIK7"/>
<evidence type="ECO:0000259" key="3">
    <source>
        <dbReference type="PROSITE" id="PS50110"/>
    </source>
</evidence>
<feature type="compositionally biased region" description="Low complexity" evidence="2">
    <location>
        <begin position="252"/>
        <end position="269"/>
    </location>
</feature>
<keyword evidence="6" id="KW-1185">Reference proteome</keyword>
<dbReference type="Pfam" id="PF04397">
    <property type="entry name" value="LytTR"/>
    <property type="match status" value="1"/>
</dbReference>
<evidence type="ECO:0000313" key="5">
    <source>
        <dbReference type="EMBL" id="OZG58898.1"/>
    </source>
</evidence>
<feature type="domain" description="HTH LytTR-type" evidence="4">
    <location>
        <begin position="133"/>
        <end position="232"/>
    </location>
</feature>
<dbReference type="PROSITE" id="PS50110">
    <property type="entry name" value="RESPONSE_REGULATORY"/>
    <property type="match status" value="1"/>
</dbReference>
<dbReference type="InterPro" id="IPR046947">
    <property type="entry name" value="LytR-like"/>
</dbReference>
<feature type="domain" description="Response regulatory" evidence="3">
    <location>
        <begin position="5"/>
        <end position="122"/>
    </location>
</feature>
<accession>A0A261FIK7</accession>
<dbReference type="InterPro" id="IPR011006">
    <property type="entry name" value="CheY-like_superfamily"/>
</dbReference>